<dbReference type="Pfam" id="PF19917">
    <property type="entry name" value="bpX1"/>
    <property type="match status" value="1"/>
</dbReference>
<evidence type="ECO:0000313" key="4">
    <source>
        <dbReference type="Proteomes" id="UP000184518"/>
    </source>
</evidence>
<dbReference type="InterPro" id="IPR045553">
    <property type="entry name" value="bpX1"/>
</dbReference>
<dbReference type="EMBL" id="FQUT01000005">
    <property type="protein sequence ID" value="SHF62969.1"/>
    <property type="molecule type" value="Genomic_DNA"/>
</dbReference>
<gene>
    <name evidence="3" type="ORF">SAMN05443633_105180</name>
</gene>
<dbReference type="Pfam" id="PF19915">
    <property type="entry name" value="bpX0"/>
    <property type="match status" value="1"/>
</dbReference>
<evidence type="ECO:0000313" key="3">
    <source>
        <dbReference type="EMBL" id="SHF62969.1"/>
    </source>
</evidence>
<protein>
    <submittedName>
        <fullName evidence="3">Uncharacterized protein</fullName>
    </submittedName>
</protein>
<dbReference type="Proteomes" id="UP000184518">
    <property type="component" value="Unassembled WGS sequence"/>
</dbReference>
<reference evidence="4" key="1">
    <citation type="submission" date="2016-11" db="EMBL/GenBank/DDBJ databases">
        <authorList>
            <person name="Varghese N."/>
            <person name="Submissions S."/>
        </authorList>
    </citation>
    <scope>NUCLEOTIDE SEQUENCE [LARGE SCALE GENOMIC DNA]</scope>
    <source>
        <strain evidence="4">DSM 27619</strain>
    </source>
</reference>
<dbReference type="InterPro" id="IPR045554">
    <property type="entry name" value="bpX0"/>
</dbReference>
<sequence length="797" mass="92242">MDLVSYFQSHENYFWEWITDKDVRDSSGYLENNLILVPNVGVIAYRPYIIEVLKELQTQGLPPFGAFLLTMYATQDGYLNLDGIFYFLRKYRTEETSDFNLDIKNACQLLENLSKIGNSMKRGQNRINLFQTIFKDSVNLISAEESEYILNSYHRSPQKIGDAAEKLMLSDDIIDRDIETLSFIHNRFPTTESIVKAIQGLTVEPEIKEELAEERTAESEKDFIQELIEEPKTFQLGSLIKRIWSGLKIPMRHLSPGEQPIGGVADITNKGDLHRMLLSEYANEDEVFMNRVANNEALYIQREIPPEENIFERIILIDTSLKNWGTPKVLSFASALAVIKHPKAHSECKVYALGQSSIAMTLDRVEEVIENLNLVSGTLDVSEALDLFFKKERTEKDLEVFFITHHENLANESLQKVIHENRNRLKFLVTTSSDGELNFYKHHLGARKHIQKIVLPLKELWADPPYKKSKRSASQNGKGEKTDVPLNYPLLFPIPQQQIAKFMYEGEFFILSSKKQLLRTYLSDNYYNRNYYDLYKILRGCEVLFENISIKDRGMFALAKNKQQQFILCQYQQDKKLISKLNIETKEYSELNISGFDIPLHVELVYFNKHFYLHESSLTNIFEINLEGEVSIESIKNDPEIHKNIEKVKIEVDKLNRNNYKFTSNFTLIGINENNNLVISKYELKFWGSSMAQYKNQSPIVMVASQDKNKFTFSDGSEIIADSRGMITFRSINANIPEFYMPTSTHTGVALASEKEFGGYEYYLPDHTLLKVKTVEDMYQDYLQPFIDQVLEYGAKD</sequence>
<feature type="domain" description="MoxR-vWA-beta-propeller ternary system" evidence="1">
    <location>
        <begin position="42"/>
        <end position="196"/>
    </location>
</feature>
<accession>A0A1M5D7E0</accession>
<dbReference type="AlphaFoldDB" id="A0A1M5D7E0"/>
<dbReference type="STRING" id="1416778.SAMN05443633_105180"/>
<evidence type="ECO:0000259" key="1">
    <source>
        <dbReference type="Pfam" id="PF19915"/>
    </source>
</evidence>
<feature type="domain" description="MoxR-vWA-beta-propeller ternary system" evidence="2">
    <location>
        <begin position="708"/>
        <end position="789"/>
    </location>
</feature>
<evidence type="ECO:0000259" key="2">
    <source>
        <dbReference type="Pfam" id="PF19917"/>
    </source>
</evidence>
<name>A0A1M5D7E0_9FLAO</name>
<dbReference type="OrthoDB" id="780958at2"/>
<dbReference type="RefSeq" id="WP_072957688.1">
    <property type="nucleotide sequence ID" value="NZ_FQUT01000005.1"/>
</dbReference>
<keyword evidence="4" id="KW-1185">Reference proteome</keyword>
<organism evidence="3 4">
    <name type="scientific">Chryseobacterium arachidis</name>
    <dbReference type="NCBI Taxonomy" id="1416778"/>
    <lineage>
        <taxon>Bacteria</taxon>
        <taxon>Pseudomonadati</taxon>
        <taxon>Bacteroidota</taxon>
        <taxon>Flavobacteriia</taxon>
        <taxon>Flavobacteriales</taxon>
        <taxon>Weeksellaceae</taxon>
        <taxon>Chryseobacterium group</taxon>
        <taxon>Chryseobacterium</taxon>
    </lineage>
</organism>
<proteinExistence type="predicted"/>